<dbReference type="KEGG" id="achh:ABFG95_06740"/>
<name>A0AAU7LFW2_9BURK</name>
<dbReference type="AlphaFoldDB" id="A0AAU7LFW2"/>
<dbReference type="RefSeq" id="WP_348995636.1">
    <property type="nucleotide sequence ID" value="NZ_CP157584.1"/>
</dbReference>
<proteinExistence type="predicted"/>
<evidence type="ECO:0000313" key="1">
    <source>
        <dbReference type="EMBL" id="XBP00167.1"/>
    </source>
</evidence>
<protein>
    <submittedName>
        <fullName evidence="1">Uncharacterized protein</fullName>
    </submittedName>
</protein>
<reference evidence="1" key="1">
    <citation type="submission" date="2024-05" db="EMBL/GenBank/DDBJ databases">
        <title>Transcriptome analysis of the degradation process of organic nitrogen by two heterotrophic nitrifying and aerobic denitrifying bacteria, Achromobacter sp. HNDS-1 and Enterobacter sp. HNDS-6.</title>
        <authorList>
            <person name="Huang Y."/>
        </authorList>
    </citation>
    <scope>NUCLEOTIDE SEQUENCE</scope>
    <source>
        <strain evidence="1">HNDS-1</strain>
    </source>
</reference>
<sequence length="311" mass="34785">MLKNLEISSLKADLANVESLLATRQQDDDPIGWYQFSQRKSQLQEAIQALAAQDCNHAAIALYFGGKPVVGSRGIDATFAGRAIDTFQAIVAKRYATAAEGKVLKDRGRVPKKPDASLLVTEVARGSFGFVLEEAAKIEQEQLLDTPLKRSVEEVTTLIRDLVKNDIEDAAEFLDERILISLREFFALLDESGATMRIVEGDTDFQLDREDISIAREKTDTLALEESQRWEYGVLYITPDSQRFELEVAPPGQVVKGRVDRDLLARLRLNQDQELRKFLGAKVRANLAVKDVRSVGRQVRSTFTLMDIQAT</sequence>
<gene>
    <name evidence="1" type="ORF">ABFG95_06740</name>
</gene>
<accession>A0AAU7LFW2</accession>
<dbReference type="EMBL" id="CP157584">
    <property type="protein sequence ID" value="XBP00167.1"/>
    <property type="molecule type" value="Genomic_DNA"/>
</dbReference>
<organism evidence="1">
    <name type="scientific">Achromobacter sp. HNDS-1</name>
    <dbReference type="NCBI Taxonomy" id="3151598"/>
    <lineage>
        <taxon>Bacteria</taxon>
        <taxon>Pseudomonadati</taxon>
        <taxon>Pseudomonadota</taxon>
        <taxon>Betaproteobacteria</taxon>
        <taxon>Burkholderiales</taxon>
        <taxon>Alcaligenaceae</taxon>
        <taxon>Achromobacter</taxon>
    </lineage>
</organism>